<feature type="compositionally biased region" description="Basic and acidic residues" evidence="1">
    <location>
        <begin position="71"/>
        <end position="82"/>
    </location>
</feature>
<evidence type="ECO:0000313" key="3">
    <source>
        <dbReference type="Proteomes" id="UP001066276"/>
    </source>
</evidence>
<comment type="caution">
    <text evidence="2">The sequence shown here is derived from an EMBL/GenBank/DDBJ whole genome shotgun (WGS) entry which is preliminary data.</text>
</comment>
<organism evidence="2 3">
    <name type="scientific">Pleurodeles waltl</name>
    <name type="common">Iberian ribbed newt</name>
    <dbReference type="NCBI Taxonomy" id="8319"/>
    <lineage>
        <taxon>Eukaryota</taxon>
        <taxon>Metazoa</taxon>
        <taxon>Chordata</taxon>
        <taxon>Craniata</taxon>
        <taxon>Vertebrata</taxon>
        <taxon>Euteleostomi</taxon>
        <taxon>Amphibia</taxon>
        <taxon>Batrachia</taxon>
        <taxon>Caudata</taxon>
        <taxon>Salamandroidea</taxon>
        <taxon>Salamandridae</taxon>
        <taxon>Pleurodelinae</taxon>
        <taxon>Pleurodeles</taxon>
    </lineage>
</organism>
<evidence type="ECO:0000313" key="2">
    <source>
        <dbReference type="EMBL" id="KAJ1197273.1"/>
    </source>
</evidence>
<accession>A0AAV7VAT4</accession>
<proteinExistence type="predicted"/>
<sequence>MRGGVSGRHDGCSLSVRLPSQSPRLWVSCTLIAQQIKQLEGGRCVEPCDHICSGPGPCGPHQKRRGRPAQIHRESQDGDRHLNHGAGARLTTSKDAPSTICRGECRRSRRTQGPAPWSCRRPRNSRNAGGDLAGSTAPC</sequence>
<feature type="region of interest" description="Disordered" evidence="1">
    <location>
        <begin position="53"/>
        <end position="139"/>
    </location>
</feature>
<dbReference type="Proteomes" id="UP001066276">
    <property type="component" value="Chromosome 2_1"/>
</dbReference>
<name>A0AAV7VAT4_PLEWA</name>
<keyword evidence="3" id="KW-1185">Reference proteome</keyword>
<reference evidence="2" key="1">
    <citation type="journal article" date="2022" name="bioRxiv">
        <title>Sequencing and chromosome-scale assembly of the giantPleurodeles waltlgenome.</title>
        <authorList>
            <person name="Brown T."/>
            <person name="Elewa A."/>
            <person name="Iarovenko S."/>
            <person name="Subramanian E."/>
            <person name="Araus A.J."/>
            <person name="Petzold A."/>
            <person name="Susuki M."/>
            <person name="Suzuki K.-i.T."/>
            <person name="Hayashi T."/>
            <person name="Toyoda A."/>
            <person name="Oliveira C."/>
            <person name="Osipova E."/>
            <person name="Leigh N.D."/>
            <person name="Simon A."/>
            <person name="Yun M.H."/>
        </authorList>
    </citation>
    <scope>NUCLEOTIDE SEQUENCE</scope>
    <source>
        <strain evidence="2">20211129_DDA</strain>
        <tissue evidence="2">Liver</tissue>
    </source>
</reference>
<protein>
    <submittedName>
        <fullName evidence="2">Uncharacterized protein</fullName>
    </submittedName>
</protein>
<evidence type="ECO:0000256" key="1">
    <source>
        <dbReference type="SAM" id="MobiDB-lite"/>
    </source>
</evidence>
<dbReference type="EMBL" id="JANPWB010000003">
    <property type="protein sequence ID" value="KAJ1197273.1"/>
    <property type="molecule type" value="Genomic_DNA"/>
</dbReference>
<gene>
    <name evidence="2" type="ORF">NDU88_001135</name>
</gene>
<dbReference type="AlphaFoldDB" id="A0AAV7VAT4"/>